<dbReference type="PANTHER" id="PTHR30332">
    <property type="entry name" value="PROBABLE GENERAL SECRETION PATHWAY PROTEIN D"/>
    <property type="match status" value="1"/>
</dbReference>
<proteinExistence type="inferred from homology"/>
<accession>A0A1I3N290</accession>
<organism evidence="4 5">
    <name type="scientific">Albimonas pacifica</name>
    <dbReference type="NCBI Taxonomy" id="1114924"/>
    <lineage>
        <taxon>Bacteria</taxon>
        <taxon>Pseudomonadati</taxon>
        <taxon>Pseudomonadota</taxon>
        <taxon>Alphaproteobacteria</taxon>
        <taxon>Rhodobacterales</taxon>
        <taxon>Paracoccaceae</taxon>
        <taxon>Albimonas</taxon>
    </lineage>
</organism>
<dbReference type="PANTHER" id="PTHR30332:SF17">
    <property type="entry name" value="TYPE IV PILIATION SYSTEM PROTEIN DR_0774-RELATED"/>
    <property type="match status" value="1"/>
</dbReference>
<dbReference type="PRINTS" id="PR00811">
    <property type="entry name" value="BCTERIALGSPD"/>
</dbReference>
<dbReference type="PROSITE" id="PS51318">
    <property type="entry name" value="TAT"/>
    <property type="match status" value="1"/>
</dbReference>
<evidence type="ECO:0000313" key="5">
    <source>
        <dbReference type="Proteomes" id="UP000199377"/>
    </source>
</evidence>
<dbReference type="PROSITE" id="PS51257">
    <property type="entry name" value="PROKAR_LIPOPROTEIN"/>
    <property type="match status" value="1"/>
</dbReference>
<dbReference type="InterPro" id="IPR032789">
    <property type="entry name" value="T2SS-T3SS_pil_N"/>
</dbReference>
<dbReference type="InterPro" id="IPR004846">
    <property type="entry name" value="T2SS/T3SS_dom"/>
</dbReference>
<dbReference type="InterPro" id="IPR001775">
    <property type="entry name" value="GspD/PilQ"/>
</dbReference>
<evidence type="ECO:0000259" key="2">
    <source>
        <dbReference type="Pfam" id="PF00263"/>
    </source>
</evidence>
<dbReference type="EMBL" id="FOQH01000012">
    <property type="protein sequence ID" value="SFJ03398.1"/>
    <property type="molecule type" value="Genomic_DNA"/>
</dbReference>
<feature type="domain" description="Pilus formation protein N-terminal" evidence="3">
    <location>
        <begin position="54"/>
        <end position="122"/>
    </location>
</feature>
<keyword evidence="5" id="KW-1185">Reference proteome</keyword>
<gene>
    <name evidence="4" type="ORF">SAMN05216258_112100</name>
</gene>
<dbReference type="GO" id="GO:0015627">
    <property type="term" value="C:type II protein secretion system complex"/>
    <property type="evidence" value="ECO:0007669"/>
    <property type="project" value="TreeGrafter"/>
</dbReference>
<reference evidence="4 5" key="1">
    <citation type="submission" date="2016-10" db="EMBL/GenBank/DDBJ databases">
        <authorList>
            <person name="de Groot N.N."/>
        </authorList>
    </citation>
    <scope>NUCLEOTIDE SEQUENCE [LARGE SCALE GENOMIC DNA]</scope>
    <source>
        <strain evidence="4 5">CGMCC 1.11030</strain>
    </source>
</reference>
<comment type="similarity">
    <text evidence="1">Belongs to the bacterial secretin family.</text>
</comment>
<dbReference type="InterPro" id="IPR006311">
    <property type="entry name" value="TAT_signal"/>
</dbReference>
<evidence type="ECO:0000259" key="3">
    <source>
        <dbReference type="Pfam" id="PF13629"/>
    </source>
</evidence>
<dbReference type="OrthoDB" id="9775455at2"/>
<dbReference type="InterPro" id="IPR050810">
    <property type="entry name" value="Bact_Secretion_Sys_Channel"/>
</dbReference>
<sequence length="490" mass="51870">MIRRRHASRLRVLAQGAGALLVAGLVACPATLAPLAARAQGAPVVRVLEGAASPDLSVAVNRAIVIESAEAFAEVSVANPAIADVAALSNRSVYILGKMAGRTTLTLLGPNGRLITNVSVSVGPDLAEFKERLSDILPRENIQVRSAADGIVMSGNVSSTVRMARALELAERYAPGRVSNMLTVGGSQQVLLRVRFAEVQRQAAKELGFNWAFGVRSGNWAIGGEHADFLINDNAGAFQVDDDPDTGYVPGGQPEGILGISLGAGGVFASLTVDALENKGYARTLAEPNLVALSGDTASFLAGGEYPIPVYGGDDGNIAVEYRPFGVSLGFTPTVVDGDLINLELEAESSAIDASIVIENQGIQFNGFSTRRARTTVELKDGDSFAIAGLLQDDFRDNAAQIPWVGDVPILGALFRSSGFQRRQTELVIMVTAYLVDPVKEDVVQLPGDRLRVPSERELFLLGKLEAVRDPVARSVGARNFEGEFGYVLE</sequence>
<dbReference type="STRING" id="1114924.SAMN05216258_112100"/>
<protein>
    <submittedName>
        <fullName evidence="4">Pilus assembly protein CpaC</fullName>
    </submittedName>
</protein>
<dbReference type="GO" id="GO:0009306">
    <property type="term" value="P:protein secretion"/>
    <property type="evidence" value="ECO:0007669"/>
    <property type="project" value="InterPro"/>
</dbReference>
<name>A0A1I3N290_9RHOB</name>
<dbReference type="Pfam" id="PF00263">
    <property type="entry name" value="Secretin"/>
    <property type="match status" value="1"/>
</dbReference>
<dbReference type="Pfam" id="PF13629">
    <property type="entry name" value="T2SS-T3SS_pil_N"/>
    <property type="match status" value="1"/>
</dbReference>
<dbReference type="Proteomes" id="UP000199377">
    <property type="component" value="Unassembled WGS sequence"/>
</dbReference>
<dbReference type="AlphaFoldDB" id="A0A1I3N290"/>
<feature type="domain" description="Type II/III secretion system secretin-like" evidence="2">
    <location>
        <begin position="275"/>
        <end position="436"/>
    </location>
</feature>
<evidence type="ECO:0000313" key="4">
    <source>
        <dbReference type="EMBL" id="SFJ03398.1"/>
    </source>
</evidence>
<dbReference type="RefSeq" id="WP_092864605.1">
    <property type="nucleotide sequence ID" value="NZ_FOQH01000012.1"/>
</dbReference>
<evidence type="ECO:0000256" key="1">
    <source>
        <dbReference type="RuleBase" id="RU004003"/>
    </source>
</evidence>